<dbReference type="EMBL" id="GG698803">
    <property type="protein sequence ID" value="EEU30524.1"/>
    <property type="molecule type" value="Genomic_DNA"/>
</dbReference>
<dbReference type="SUPFAM" id="SSF52141">
    <property type="entry name" value="Uracil-DNA glycosylase-like"/>
    <property type="match status" value="1"/>
</dbReference>
<dbReference type="RefSeq" id="WP_006916720.1">
    <property type="nucleotide sequence ID" value="NZ_GG698803.1"/>
</dbReference>
<dbReference type="SMART" id="SM00986">
    <property type="entry name" value="UDG"/>
    <property type="match status" value="1"/>
</dbReference>
<protein>
    <submittedName>
        <fullName evidence="2">Uracil-DNA glycosylase family protein</fullName>
    </submittedName>
</protein>
<evidence type="ECO:0000259" key="1">
    <source>
        <dbReference type="SMART" id="SM00986"/>
    </source>
</evidence>
<dbReference type="PANTHER" id="PTHR42160">
    <property type="entry name" value="URACIL-DNA GLYCOSYLASE SUPERFAMILY PROTEIN"/>
    <property type="match status" value="1"/>
</dbReference>
<proteinExistence type="predicted"/>
<dbReference type="AlphaFoldDB" id="C7XW08"/>
<dbReference type="InterPro" id="IPR005122">
    <property type="entry name" value="Uracil-DNA_glycosylase-like"/>
</dbReference>
<dbReference type="CDD" id="cd10033">
    <property type="entry name" value="UDG_like"/>
    <property type="match status" value="1"/>
</dbReference>
<dbReference type="Proteomes" id="UP000003987">
    <property type="component" value="Unassembled WGS sequence"/>
</dbReference>
<reference evidence="2 3" key="1">
    <citation type="submission" date="2009-06" db="EMBL/GenBank/DDBJ databases">
        <title>The Genome Sequence of Lactobacillus coleohominis strain 101-4-CHN.</title>
        <authorList>
            <consortium name="The Broad Institute Genome Sequencing Platform"/>
            <person name="Ward D."/>
            <person name="Young S.K."/>
            <person name="Zeng Q."/>
            <person name="Koehrsen M."/>
            <person name="Alvarado L."/>
            <person name="Berlin A."/>
            <person name="Borenstein D."/>
            <person name="Chen Z."/>
            <person name="Engels R."/>
            <person name="Freedman E."/>
            <person name="Gellesch M."/>
            <person name="Goldberg J."/>
            <person name="Griggs A."/>
            <person name="Gujja S."/>
            <person name="Heiman D."/>
            <person name="Hepburn T."/>
            <person name="Howarth C."/>
            <person name="Jen D."/>
            <person name="Larson L."/>
            <person name="Lewis B."/>
            <person name="Mehta T."/>
            <person name="Park D."/>
            <person name="Pearson M."/>
            <person name="Roberts A."/>
            <person name="Saif S."/>
            <person name="Shea T."/>
            <person name="Shenoy N."/>
            <person name="Sisk P."/>
            <person name="Stolte C."/>
            <person name="Sykes S."/>
            <person name="Walk T."/>
            <person name="White J."/>
            <person name="Yandava C."/>
            <person name="Liu Y."/>
            <person name="Xu Q."/>
            <person name="Lander E."/>
            <person name="Nusbaum C."/>
            <person name="Galagan J."/>
            <person name="Birren B."/>
        </authorList>
    </citation>
    <scope>NUCLEOTIDE SEQUENCE [LARGE SCALE GENOMIC DNA]</scope>
    <source>
        <strain evidence="2 3">101-4-CHN</strain>
    </source>
</reference>
<name>C7XW08_9LACO</name>
<dbReference type="Pfam" id="PF03167">
    <property type="entry name" value="UDG"/>
    <property type="match status" value="1"/>
</dbReference>
<dbReference type="eggNOG" id="COG1573">
    <property type="taxonomic scope" value="Bacteria"/>
</dbReference>
<dbReference type="InterPro" id="IPR036895">
    <property type="entry name" value="Uracil-DNA_glycosylase-like_sf"/>
</dbReference>
<dbReference type="Gene3D" id="3.40.470.10">
    <property type="entry name" value="Uracil-DNA glycosylase-like domain"/>
    <property type="match status" value="1"/>
</dbReference>
<feature type="domain" description="Uracil-DNA glycosylase-like" evidence="1">
    <location>
        <begin position="30"/>
        <end position="187"/>
    </location>
</feature>
<keyword evidence="3" id="KW-1185">Reference proteome</keyword>
<dbReference type="STRING" id="575594.HMPREF0501_00902"/>
<gene>
    <name evidence="2" type="ORF">HMPREF0501_00902</name>
</gene>
<organism evidence="2 3">
    <name type="scientific">Limosilactobacillus coleohominis 101-4-CHN</name>
    <dbReference type="NCBI Taxonomy" id="575594"/>
    <lineage>
        <taxon>Bacteria</taxon>
        <taxon>Bacillati</taxon>
        <taxon>Bacillota</taxon>
        <taxon>Bacilli</taxon>
        <taxon>Lactobacillales</taxon>
        <taxon>Lactobacillaceae</taxon>
        <taxon>Limosilactobacillus</taxon>
    </lineage>
</organism>
<evidence type="ECO:0000313" key="3">
    <source>
        <dbReference type="Proteomes" id="UP000003987"/>
    </source>
</evidence>
<sequence length="196" mass="23076">MTTNQFQKIFHEIEVSPENKQFTEQGIQPLYYAGKQVRINIIAQAPGQRAQAQRMFWNDRSGQRLREWLGVSWDEFYHSGKIGIMPMDFYFPGNGPHGDLPPRPNFAQQWHPQLLKLMPNIKLTILVGAYATHAYLDIQKSVNLTTIVRHYQKFLPNYFPIVHPSPRNQIWMAKNPWFTDEVLPDLQKRVRQIMDE</sequence>
<evidence type="ECO:0000313" key="2">
    <source>
        <dbReference type="EMBL" id="EEU30524.1"/>
    </source>
</evidence>
<dbReference type="PANTHER" id="PTHR42160:SF1">
    <property type="entry name" value="URACIL-DNA GLYCOSYLASE SUPERFAMILY PROTEIN"/>
    <property type="match status" value="1"/>
</dbReference>
<dbReference type="InterPro" id="IPR047124">
    <property type="entry name" value="HI_0220.2"/>
</dbReference>
<accession>C7XW08</accession>
<dbReference type="SMART" id="SM00987">
    <property type="entry name" value="UreE_C"/>
    <property type="match status" value="1"/>
</dbReference>
<dbReference type="HOGENOM" id="CLU_075800_0_0_9"/>